<dbReference type="RefSeq" id="WP_068039537.1">
    <property type="nucleotide sequence ID" value="NZ_JAAXOO010000007.1"/>
</dbReference>
<protein>
    <submittedName>
        <fullName evidence="2">DUF1634 domain-containing protein</fullName>
    </submittedName>
</protein>
<feature type="transmembrane region" description="Helical" evidence="1">
    <location>
        <begin position="44"/>
        <end position="68"/>
    </location>
</feature>
<keyword evidence="1" id="KW-1133">Transmembrane helix</keyword>
<reference evidence="2 3" key="1">
    <citation type="submission" date="2020-04" db="EMBL/GenBank/DDBJ databases">
        <title>MicrobeNet Type strains.</title>
        <authorList>
            <person name="Nicholson A.C."/>
        </authorList>
    </citation>
    <scope>NUCLEOTIDE SEQUENCE [LARGE SCALE GENOMIC DNA]</scope>
    <source>
        <strain evidence="2 3">DSM 45078</strain>
    </source>
</reference>
<keyword evidence="1" id="KW-0812">Transmembrane</keyword>
<evidence type="ECO:0000313" key="3">
    <source>
        <dbReference type="Proteomes" id="UP000565715"/>
    </source>
</evidence>
<dbReference type="EMBL" id="JAAXOO010000007">
    <property type="protein sequence ID" value="NKY36898.1"/>
    <property type="molecule type" value="Genomic_DNA"/>
</dbReference>
<dbReference type="Proteomes" id="UP000565715">
    <property type="component" value="Unassembled WGS sequence"/>
</dbReference>
<dbReference type="AlphaFoldDB" id="A0A846XKW7"/>
<organism evidence="2 3">
    <name type="scientific">Nocardia speluncae</name>
    <dbReference type="NCBI Taxonomy" id="419477"/>
    <lineage>
        <taxon>Bacteria</taxon>
        <taxon>Bacillati</taxon>
        <taxon>Actinomycetota</taxon>
        <taxon>Actinomycetes</taxon>
        <taxon>Mycobacteriales</taxon>
        <taxon>Nocardiaceae</taxon>
        <taxon>Nocardia</taxon>
    </lineage>
</organism>
<feature type="transmembrane region" description="Helical" evidence="1">
    <location>
        <begin position="80"/>
        <end position="100"/>
    </location>
</feature>
<accession>A0A846XKW7</accession>
<sequence>MSARPRRPSAVQLRLAFLLRRGTTFAAALTAFGMVAEPMGATQWTASVTTVCGLLLFALLPVAGLLVVAHHFARRRDWAYTALTAGALLLIAANIVVGSVV</sequence>
<keyword evidence="1" id="KW-0472">Membrane</keyword>
<keyword evidence="3" id="KW-1185">Reference proteome</keyword>
<proteinExistence type="predicted"/>
<name>A0A846XKW7_9NOCA</name>
<comment type="caution">
    <text evidence="2">The sequence shown here is derived from an EMBL/GenBank/DDBJ whole genome shotgun (WGS) entry which is preliminary data.</text>
</comment>
<evidence type="ECO:0000313" key="2">
    <source>
        <dbReference type="EMBL" id="NKY36898.1"/>
    </source>
</evidence>
<gene>
    <name evidence="2" type="ORF">HGA13_28080</name>
</gene>
<evidence type="ECO:0000256" key="1">
    <source>
        <dbReference type="SAM" id="Phobius"/>
    </source>
</evidence>